<gene>
    <name evidence="1" type="ORF">VNO80_10098</name>
</gene>
<organism evidence="1 2">
    <name type="scientific">Phaseolus coccineus</name>
    <name type="common">Scarlet runner bean</name>
    <name type="synonym">Phaseolus multiflorus</name>
    <dbReference type="NCBI Taxonomy" id="3886"/>
    <lineage>
        <taxon>Eukaryota</taxon>
        <taxon>Viridiplantae</taxon>
        <taxon>Streptophyta</taxon>
        <taxon>Embryophyta</taxon>
        <taxon>Tracheophyta</taxon>
        <taxon>Spermatophyta</taxon>
        <taxon>Magnoliopsida</taxon>
        <taxon>eudicotyledons</taxon>
        <taxon>Gunneridae</taxon>
        <taxon>Pentapetalae</taxon>
        <taxon>rosids</taxon>
        <taxon>fabids</taxon>
        <taxon>Fabales</taxon>
        <taxon>Fabaceae</taxon>
        <taxon>Papilionoideae</taxon>
        <taxon>50 kb inversion clade</taxon>
        <taxon>NPAAA clade</taxon>
        <taxon>indigoferoid/millettioid clade</taxon>
        <taxon>Phaseoleae</taxon>
        <taxon>Phaseolus</taxon>
    </lineage>
</organism>
<dbReference type="AlphaFoldDB" id="A0AAN9RD59"/>
<accession>A0AAN9RD59</accession>
<dbReference type="Proteomes" id="UP001374584">
    <property type="component" value="Unassembled WGS sequence"/>
</dbReference>
<protein>
    <submittedName>
        <fullName evidence="1">Uncharacterized protein</fullName>
    </submittedName>
</protein>
<keyword evidence="2" id="KW-1185">Reference proteome</keyword>
<dbReference type="EMBL" id="JAYMYR010000004">
    <property type="protein sequence ID" value="KAK7368076.1"/>
    <property type="molecule type" value="Genomic_DNA"/>
</dbReference>
<proteinExistence type="predicted"/>
<sequence length="124" mass="14201">MSLSRKECKRCIRELKAYVGVTSSAELENADVKLSVVLSGIRLESEEDEKTMFDLNGRRRDQREKALQADWSKVEENLKNEISLSFSSNFDVAIKQVICLHLDMDLSQLDPRKVVVDRKLVEDA</sequence>
<comment type="caution">
    <text evidence="1">The sequence shown here is derived from an EMBL/GenBank/DDBJ whole genome shotgun (WGS) entry which is preliminary data.</text>
</comment>
<evidence type="ECO:0000313" key="1">
    <source>
        <dbReference type="EMBL" id="KAK7368076.1"/>
    </source>
</evidence>
<name>A0AAN9RD59_PHACN</name>
<reference evidence="1 2" key="1">
    <citation type="submission" date="2024-01" db="EMBL/GenBank/DDBJ databases">
        <title>The genomes of 5 underutilized Papilionoideae crops provide insights into root nodulation and disease resistanc.</title>
        <authorList>
            <person name="Jiang F."/>
        </authorList>
    </citation>
    <scope>NUCLEOTIDE SEQUENCE [LARGE SCALE GENOMIC DNA]</scope>
    <source>
        <strain evidence="1">JINMINGXINNONG_FW02</strain>
        <tissue evidence="1">Leaves</tissue>
    </source>
</reference>
<evidence type="ECO:0000313" key="2">
    <source>
        <dbReference type="Proteomes" id="UP001374584"/>
    </source>
</evidence>